<dbReference type="EMBL" id="KQ258395">
    <property type="protein sequence ID" value="KOM27735.1"/>
    <property type="molecule type" value="Genomic_DNA"/>
</dbReference>
<proteinExistence type="predicted"/>
<dbReference type="Gramene" id="KOM27735">
    <property type="protein sequence ID" value="KOM27735"/>
    <property type="gene ID" value="LR48_Vigan460s000600"/>
</dbReference>
<protein>
    <submittedName>
        <fullName evidence="1">Uncharacterized protein</fullName>
    </submittedName>
</protein>
<gene>
    <name evidence="1" type="ORF">LR48_Vigan460s000600</name>
</gene>
<reference evidence="2" key="1">
    <citation type="journal article" date="2015" name="Proc. Natl. Acad. Sci. U.S.A.">
        <title>Genome sequencing of adzuki bean (Vigna angularis) provides insight into high starch and low fat accumulation and domestication.</title>
        <authorList>
            <person name="Yang K."/>
            <person name="Tian Z."/>
            <person name="Chen C."/>
            <person name="Luo L."/>
            <person name="Zhao B."/>
            <person name="Wang Z."/>
            <person name="Yu L."/>
            <person name="Li Y."/>
            <person name="Sun Y."/>
            <person name="Li W."/>
            <person name="Chen Y."/>
            <person name="Li Y."/>
            <person name="Zhang Y."/>
            <person name="Ai D."/>
            <person name="Zhao J."/>
            <person name="Shang C."/>
            <person name="Ma Y."/>
            <person name="Wu B."/>
            <person name="Wang M."/>
            <person name="Gao L."/>
            <person name="Sun D."/>
            <person name="Zhang P."/>
            <person name="Guo F."/>
            <person name="Wang W."/>
            <person name="Li Y."/>
            <person name="Wang J."/>
            <person name="Varshney R.K."/>
            <person name="Wang J."/>
            <person name="Ling H.Q."/>
            <person name="Wan P."/>
        </authorList>
    </citation>
    <scope>NUCLEOTIDE SEQUENCE</scope>
    <source>
        <strain evidence="2">cv. Jingnong 6</strain>
    </source>
</reference>
<organism evidence="1 2">
    <name type="scientific">Phaseolus angularis</name>
    <name type="common">Azuki bean</name>
    <name type="synonym">Vigna angularis</name>
    <dbReference type="NCBI Taxonomy" id="3914"/>
    <lineage>
        <taxon>Eukaryota</taxon>
        <taxon>Viridiplantae</taxon>
        <taxon>Streptophyta</taxon>
        <taxon>Embryophyta</taxon>
        <taxon>Tracheophyta</taxon>
        <taxon>Spermatophyta</taxon>
        <taxon>Magnoliopsida</taxon>
        <taxon>eudicotyledons</taxon>
        <taxon>Gunneridae</taxon>
        <taxon>Pentapetalae</taxon>
        <taxon>rosids</taxon>
        <taxon>fabids</taxon>
        <taxon>Fabales</taxon>
        <taxon>Fabaceae</taxon>
        <taxon>Papilionoideae</taxon>
        <taxon>50 kb inversion clade</taxon>
        <taxon>NPAAA clade</taxon>
        <taxon>indigoferoid/millettioid clade</taxon>
        <taxon>Phaseoleae</taxon>
        <taxon>Vigna</taxon>
    </lineage>
</organism>
<sequence>MSKRMKAFKRWQGDLLRVKVLVVWPPEKNEKQAGDTMSPATVSLVVVWGLGSRSQSWRKGLWSRSRDLQQCAGDGKLGGERRRWEFHGCGGDRMWMGVGMDSLEFAN</sequence>
<evidence type="ECO:0000313" key="2">
    <source>
        <dbReference type="Proteomes" id="UP000053144"/>
    </source>
</evidence>
<name>A0A0L9TAU0_PHAAN</name>
<dbReference type="Proteomes" id="UP000053144">
    <property type="component" value="Unassembled WGS sequence"/>
</dbReference>
<accession>A0A0L9TAU0</accession>
<dbReference type="AlphaFoldDB" id="A0A0L9TAU0"/>
<evidence type="ECO:0000313" key="1">
    <source>
        <dbReference type="EMBL" id="KOM27735.1"/>
    </source>
</evidence>